<evidence type="ECO:0000313" key="4">
    <source>
        <dbReference type="Proteomes" id="UP000077671"/>
    </source>
</evidence>
<dbReference type="AlphaFoldDB" id="A0A177VA64"/>
<dbReference type="Proteomes" id="UP000836402">
    <property type="component" value="Unassembled WGS sequence"/>
</dbReference>
<protein>
    <submittedName>
        <fullName evidence="3">Uncharacterized protein</fullName>
    </submittedName>
</protein>
<feature type="compositionally biased region" description="Basic and acidic residues" evidence="1">
    <location>
        <begin position="1"/>
        <end position="13"/>
    </location>
</feature>
<reference evidence="3" key="1">
    <citation type="submission" date="2016-04" db="EMBL/GenBank/DDBJ databases">
        <authorList>
            <person name="Nguyen H.D."/>
            <person name="Kesanakurti P."/>
            <person name="Cullis J."/>
            <person name="Levesque C.A."/>
            <person name="Hambleton S."/>
        </authorList>
    </citation>
    <scope>NUCLEOTIDE SEQUENCE</scope>
    <source>
        <strain evidence="3">DAOMC 238032</strain>
    </source>
</reference>
<organism evidence="3 4">
    <name type="scientific">Tilletia caries</name>
    <name type="common">wheat bunt fungus</name>
    <dbReference type="NCBI Taxonomy" id="13290"/>
    <lineage>
        <taxon>Eukaryota</taxon>
        <taxon>Fungi</taxon>
        <taxon>Dikarya</taxon>
        <taxon>Basidiomycota</taxon>
        <taxon>Ustilaginomycotina</taxon>
        <taxon>Exobasidiomycetes</taxon>
        <taxon>Tilletiales</taxon>
        <taxon>Tilletiaceae</taxon>
        <taxon>Tilletia</taxon>
    </lineage>
</organism>
<name>A0A177VA64_9BASI</name>
<proteinExistence type="predicted"/>
<evidence type="ECO:0000313" key="5">
    <source>
        <dbReference type="Proteomes" id="UP000836402"/>
    </source>
</evidence>
<evidence type="ECO:0000313" key="2">
    <source>
        <dbReference type="EMBL" id="CAD6917470.1"/>
    </source>
</evidence>
<feature type="region of interest" description="Disordered" evidence="1">
    <location>
        <begin position="1"/>
        <end position="21"/>
    </location>
</feature>
<dbReference type="Proteomes" id="UP000077671">
    <property type="component" value="Unassembled WGS sequence"/>
</dbReference>
<accession>A0A177VA64</accession>
<comment type="caution">
    <text evidence="3">The sequence shown here is derived from an EMBL/GenBank/DDBJ whole genome shotgun (WGS) entry which is preliminary data.</text>
</comment>
<evidence type="ECO:0000313" key="3">
    <source>
        <dbReference type="EMBL" id="KAE8259493.1"/>
    </source>
</evidence>
<gene>
    <name evidence="3" type="ORF">A4X03_0g4078</name>
    <name evidence="2" type="ORF">JKIAZH3_G7928</name>
</gene>
<keyword evidence="5" id="KW-1185">Reference proteome</keyword>
<reference evidence="3" key="2">
    <citation type="journal article" date="2019" name="IMA Fungus">
        <title>Genome sequencing and comparison of five Tilletia species to identify candidate genes for the detection of regulated species infecting wheat.</title>
        <authorList>
            <person name="Nguyen H.D.T."/>
            <person name="Sultana T."/>
            <person name="Kesanakurti P."/>
            <person name="Hambleton S."/>
        </authorList>
    </citation>
    <scope>NUCLEOTIDE SEQUENCE</scope>
    <source>
        <strain evidence="3">DAOMC 238032</strain>
    </source>
</reference>
<evidence type="ECO:0000256" key="1">
    <source>
        <dbReference type="SAM" id="MobiDB-lite"/>
    </source>
</evidence>
<dbReference type="EMBL" id="CAJHJG010002098">
    <property type="protein sequence ID" value="CAD6917470.1"/>
    <property type="molecule type" value="Genomic_DNA"/>
</dbReference>
<reference evidence="2" key="3">
    <citation type="submission" date="2020-10" db="EMBL/GenBank/DDBJ databases">
        <authorList>
            <person name="Sedaghatjoo S."/>
        </authorList>
    </citation>
    <scope>NUCLEOTIDE SEQUENCE</scope>
    <source>
        <strain evidence="2">AZH3</strain>
    </source>
</reference>
<dbReference type="EMBL" id="LWDD02000520">
    <property type="protein sequence ID" value="KAE8259493.1"/>
    <property type="molecule type" value="Genomic_DNA"/>
</dbReference>
<sequence length="92" mass="11050">MEIERKLAEEQKKKENKKRWAKEKLERKAAYAKGREPWSWNGLSPAQQQAIIEHNQNIKNQKKKFRKHMAKAYKKDGENPFKVPKLTFKNDK</sequence>